<dbReference type="AlphaFoldDB" id="A0A2P4X453"/>
<protein>
    <submittedName>
        <fullName evidence="2">M48 family zinc metallopeptidase</fullName>
    </submittedName>
</protein>
<organism evidence="2 3">
    <name type="scientific">Phytophthora palmivora</name>
    <dbReference type="NCBI Taxonomy" id="4796"/>
    <lineage>
        <taxon>Eukaryota</taxon>
        <taxon>Sar</taxon>
        <taxon>Stramenopiles</taxon>
        <taxon>Oomycota</taxon>
        <taxon>Peronosporomycetes</taxon>
        <taxon>Peronosporales</taxon>
        <taxon>Peronosporaceae</taxon>
        <taxon>Phytophthora</taxon>
    </lineage>
</organism>
<evidence type="ECO:0000313" key="3">
    <source>
        <dbReference type="Proteomes" id="UP000237271"/>
    </source>
</evidence>
<evidence type="ECO:0000313" key="2">
    <source>
        <dbReference type="EMBL" id="POM60334.1"/>
    </source>
</evidence>
<dbReference type="Proteomes" id="UP000237271">
    <property type="component" value="Unassembled WGS sequence"/>
</dbReference>
<feature type="region of interest" description="Disordered" evidence="1">
    <location>
        <begin position="1"/>
        <end position="42"/>
    </location>
</feature>
<proteinExistence type="predicted"/>
<dbReference type="EMBL" id="NCKW01016892">
    <property type="protein sequence ID" value="POM60334.1"/>
    <property type="molecule type" value="Genomic_DNA"/>
</dbReference>
<reference evidence="2 3" key="1">
    <citation type="journal article" date="2017" name="Genome Biol. Evol.">
        <title>Phytophthora megakarya and P. palmivora, closely related causal agents of cacao black pod rot, underwent increases in genome sizes and gene numbers by different mechanisms.</title>
        <authorList>
            <person name="Ali S.S."/>
            <person name="Shao J."/>
            <person name="Lary D.J."/>
            <person name="Kronmiller B."/>
            <person name="Shen D."/>
            <person name="Strem M.D."/>
            <person name="Amoako-Attah I."/>
            <person name="Akrofi A.Y."/>
            <person name="Begoude B.A."/>
            <person name="Ten Hoopen G.M."/>
            <person name="Coulibaly K."/>
            <person name="Kebe B.I."/>
            <person name="Melnick R.L."/>
            <person name="Guiltinan M.J."/>
            <person name="Tyler B.M."/>
            <person name="Meinhardt L.W."/>
            <person name="Bailey B.A."/>
        </authorList>
    </citation>
    <scope>NUCLEOTIDE SEQUENCE [LARGE SCALE GENOMIC DNA]</scope>
    <source>
        <strain evidence="3">sbr112.9</strain>
    </source>
</reference>
<comment type="caution">
    <text evidence="2">The sequence shown here is derived from an EMBL/GenBank/DDBJ whole genome shotgun (WGS) entry which is preliminary data.</text>
</comment>
<sequence length="176" mass="19870">MVKLIDKRDLLTVRPQHNQKKKQSEPDSEQNTRQGSNLRTNTGHVVRLRRIRQCLSPNSSTVVPEGIKTVELETPNSCVTAGGDMDVYQAVDVRLTLHTVAGPVSIGTQEFGESEICANPKITTGLKRLVKVKELVQKAKVRNFQAEHLDVLERICTRFDLWRDELNNAPLFVSRQ</sequence>
<gene>
    <name evidence="2" type="ORF">PHPALM_30823</name>
</gene>
<feature type="compositionally biased region" description="Basic and acidic residues" evidence="1">
    <location>
        <begin position="1"/>
        <end position="11"/>
    </location>
</feature>
<evidence type="ECO:0000256" key="1">
    <source>
        <dbReference type="SAM" id="MobiDB-lite"/>
    </source>
</evidence>
<feature type="compositionally biased region" description="Polar residues" evidence="1">
    <location>
        <begin position="29"/>
        <end position="42"/>
    </location>
</feature>
<name>A0A2P4X453_9STRA</name>
<accession>A0A2P4X453</accession>
<keyword evidence="3" id="KW-1185">Reference proteome</keyword>